<dbReference type="GO" id="GO:0008654">
    <property type="term" value="P:phospholipid biosynthetic process"/>
    <property type="evidence" value="ECO:0007669"/>
    <property type="project" value="InterPro"/>
</dbReference>
<keyword evidence="1" id="KW-0472">Membrane</keyword>
<sequence>MWPSSQASKMLTVLLALIVLYCVAMDTMLFLRIRYYKIDVYDEIAEANATERAKGNLRSYESAVWVPCVVNPLCYPTVKALLVDHVNHYLYGPLSAAVDLGLRISHGVPFITPNMISFFHVFVALVGAKLLTCQSLTTRRIGIVLFQLRMFLDDLDGHVARERKNIKGEKSEVGTLGYWVDGVCDLIGVAAMVAGIVLYLRSNPPRRGYRNTPLSTLPYHQLKEINSSEDIEKEHAASEVGISYKTKVSFRRVVQVVGLFSGQMVISSIAWNRYIDAYQELLEGTAWDVTRRAAVFRSGVFFSATGMWRVVNPHSYLHLLSLAVFSDKTWGFLRAVHHTGFLCLVAAVVASEYYVVSMRRLLGDPS</sequence>
<feature type="transmembrane region" description="Helical" evidence="1">
    <location>
        <begin position="335"/>
        <end position="356"/>
    </location>
</feature>
<dbReference type="Gene3D" id="1.20.120.1760">
    <property type="match status" value="1"/>
</dbReference>
<keyword evidence="1" id="KW-0812">Transmembrane</keyword>
<comment type="caution">
    <text evidence="2">The sequence shown here is derived from an EMBL/GenBank/DDBJ whole genome shotgun (WGS) entry which is preliminary data.</text>
</comment>
<feature type="transmembrane region" description="Helical" evidence="1">
    <location>
        <begin position="253"/>
        <end position="271"/>
    </location>
</feature>
<keyword evidence="3" id="KW-1185">Reference proteome</keyword>
<accession>A0A4C1Z6I3</accession>
<dbReference type="STRING" id="151549.A0A4C1Z6I3"/>
<dbReference type="InterPro" id="IPR043130">
    <property type="entry name" value="CDP-OH_PTrfase_TM_dom"/>
</dbReference>
<dbReference type="EMBL" id="BGZK01001554">
    <property type="protein sequence ID" value="GBP82215.1"/>
    <property type="molecule type" value="Genomic_DNA"/>
</dbReference>
<evidence type="ECO:0000313" key="2">
    <source>
        <dbReference type="EMBL" id="GBP82215.1"/>
    </source>
</evidence>
<evidence type="ECO:0000313" key="3">
    <source>
        <dbReference type="Proteomes" id="UP000299102"/>
    </source>
</evidence>
<dbReference type="GO" id="GO:0016780">
    <property type="term" value="F:phosphotransferase activity, for other substituted phosphate groups"/>
    <property type="evidence" value="ECO:0007669"/>
    <property type="project" value="InterPro"/>
</dbReference>
<proteinExistence type="predicted"/>
<name>A0A4C1Z6I3_EUMVA</name>
<dbReference type="GO" id="GO:0016020">
    <property type="term" value="C:membrane"/>
    <property type="evidence" value="ECO:0007669"/>
    <property type="project" value="InterPro"/>
</dbReference>
<dbReference type="Proteomes" id="UP000299102">
    <property type="component" value="Unassembled WGS sequence"/>
</dbReference>
<gene>
    <name evidence="2" type="ORF">EVAR_103664_1</name>
</gene>
<feature type="transmembrane region" description="Helical" evidence="1">
    <location>
        <begin position="176"/>
        <end position="200"/>
    </location>
</feature>
<dbReference type="AlphaFoldDB" id="A0A4C1Z6I3"/>
<protein>
    <submittedName>
        <fullName evidence="2">Ceramide phosphoethanolamine synthase</fullName>
    </submittedName>
</protein>
<reference evidence="2 3" key="1">
    <citation type="journal article" date="2019" name="Commun. Biol.">
        <title>The bagworm genome reveals a unique fibroin gene that provides high tensile strength.</title>
        <authorList>
            <person name="Kono N."/>
            <person name="Nakamura H."/>
            <person name="Ohtoshi R."/>
            <person name="Tomita M."/>
            <person name="Numata K."/>
            <person name="Arakawa K."/>
        </authorList>
    </citation>
    <scope>NUCLEOTIDE SEQUENCE [LARGE SCALE GENOMIC DNA]</scope>
</reference>
<dbReference type="InterPro" id="IPR000462">
    <property type="entry name" value="CDP-OH_P_trans"/>
</dbReference>
<organism evidence="2 3">
    <name type="scientific">Eumeta variegata</name>
    <name type="common">Bagworm moth</name>
    <name type="synonym">Eumeta japonica</name>
    <dbReference type="NCBI Taxonomy" id="151549"/>
    <lineage>
        <taxon>Eukaryota</taxon>
        <taxon>Metazoa</taxon>
        <taxon>Ecdysozoa</taxon>
        <taxon>Arthropoda</taxon>
        <taxon>Hexapoda</taxon>
        <taxon>Insecta</taxon>
        <taxon>Pterygota</taxon>
        <taxon>Neoptera</taxon>
        <taxon>Endopterygota</taxon>
        <taxon>Lepidoptera</taxon>
        <taxon>Glossata</taxon>
        <taxon>Ditrysia</taxon>
        <taxon>Tineoidea</taxon>
        <taxon>Psychidae</taxon>
        <taxon>Oiketicinae</taxon>
        <taxon>Eumeta</taxon>
    </lineage>
</organism>
<dbReference type="OrthoDB" id="10253254at2759"/>
<dbReference type="Pfam" id="PF01066">
    <property type="entry name" value="CDP-OH_P_transf"/>
    <property type="match status" value="1"/>
</dbReference>
<keyword evidence="1" id="KW-1133">Transmembrane helix</keyword>
<evidence type="ECO:0000256" key="1">
    <source>
        <dbReference type="SAM" id="Phobius"/>
    </source>
</evidence>